<keyword evidence="2" id="KW-1185">Reference proteome</keyword>
<dbReference type="AlphaFoldDB" id="A0A2A9CXP7"/>
<reference evidence="1 2" key="1">
    <citation type="submission" date="2017-10" db="EMBL/GenBank/DDBJ databases">
        <title>Sequencing the genomes of 1000 actinobacteria strains.</title>
        <authorList>
            <person name="Klenk H.-P."/>
        </authorList>
    </citation>
    <scope>NUCLEOTIDE SEQUENCE [LARGE SCALE GENOMIC DNA]</scope>
    <source>
        <strain evidence="1 2">DSM 21801</strain>
    </source>
</reference>
<dbReference type="EMBL" id="PDJD01000001">
    <property type="protein sequence ID" value="PFG19204.1"/>
    <property type="molecule type" value="Genomic_DNA"/>
</dbReference>
<gene>
    <name evidence="1" type="ORF">ATL40_0761</name>
</gene>
<proteinExistence type="predicted"/>
<sequence>MSRRRKGVEQLFTQVNIVCRCGVQLGKVIKQQGRYLVPRSIEFRDQPDPTPESGKIVRRCPECGADYQRRWSAVRQILDKMEEDGVSRGTLGP</sequence>
<organism evidence="1 2">
    <name type="scientific">Serinibacter salmoneus</name>
    <dbReference type="NCBI Taxonomy" id="556530"/>
    <lineage>
        <taxon>Bacteria</taxon>
        <taxon>Bacillati</taxon>
        <taxon>Actinomycetota</taxon>
        <taxon>Actinomycetes</taxon>
        <taxon>Micrococcales</taxon>
        <taxon>Beutenbergiaceae</taxon>
        <taxon>Serinibacter</taxon>
    </lineage>
</organism>
<name>A0A2A9CXP7_9MICO</name>
<evidence type="ECO:0000313" key="2">
    <source>
        <dbReference type="Proteomes" id="UP000224915"/>
    </source>
</evidence>
<evidence type="ECO:0000313" key="1">
    <source>
        <dbReference type="EMBL" id="PFG19204.1"/>
    </source>
</evidence>
<dbReference type="Proteomes" id="UP000224915">
    <property type="component" value="Unassembled WGS sequence"/>
</dbReference>
<protein>
    <submittedName>
        <fullName evidence="1">Uncharacterized protein</fullName>
    </submittedName>
</protein>
<accession>A0A2A9CXP7</accession>
<comment type="caution">
    <text evidence="1">The sequence shown here is derived from an EMBL/GenBank/DDBJ whole genome shotgun (WGS) entry which is preliminary data.</text>
</comment>